<keyword evidence="3" id="KW-1185">Reference proteome</keyword>
<evidence type="ECO:0000313" key="3">
    <source>
        <dbReference type="Proteomes" id="UP000789342"/>
    </source>
</evidence>
<sequence length="68" mass="7920">WEEIPSQIVIKSFLKCGISNADDSSQDHFLYESDESDEEQKREEVVVHLDNESATEIEFNNNEDNEDE</sequence>
<dbReference type="AlphaFoldDB" id="A0A9N9IRL7"/>
<accession>A0A9N9IRL7</accession>
<protein>
    <submittedName>
        <fullName evidence="2">9249_t:CDS:1</fullName>
    </submittedName>
</protein>
<proteinExistence type="predicted"/>
<evidence type="ECO:0000256" key="1">
    <source>
        <dbReference type="SAM" id="MobiDB-lite"/>
    </source>
</evidence>
<comment type="caution">
    <text evidence="2">The sequence shown here is derived from an EMBL/GenBank/DDBJ whole genome shotgun (WGS) entry which is preliminary data.</text>
</comment>
<evidence type="ECO:0000313" key="2">
    <source>
        <dbReference type="EMBL" id="CAG8745835.1"/>
    </source>
</evidence>
<gene>
    <name evidence="2" type="ORF">AMORRO_LOCUS15030</name>
</gene>
<feature type="region of interest" description="Disordered" evidence="1">
    <location>
        <begin position="21"/>
        <end position="40"/>
    </location>
</feature>
<dbReference type="EMBL" id="CAJVPV010032870">
    <property type="protein sequence ID" value="CAG8745835.1"/>
    <property type="molecule type" value="Genomic_DNA"/>
</dbReference>
<organism evidence="2 3">
    <name type="scientific">Acaulospora morrowiae</name>
    <dbReference type="NCBI Taxonomy" id="94023"/>
    <lineage>
        <taxon>Eukaryota</taxon>
        <taxon>Fungi</taxon>
        <taxon>Fungi incertae sedis</taxon>
        <taxon>Mucoromycota</taxon>
        <taxon>Glomeromycotina</taxon>
        <taxon>Glomeromycetes</taxon>
        <taxon>Diversisporales</taxon>
        <taxon>Acaulosporaceae</taxon>
        <taxon>Acaulospora</taxon>
    </lineage>
</organism>
<dbReference type="Proteomes" id="UP000789342">
    <property type="component" value="Unassembled WGS sequence"/>
</dbReference>
<name>A0A9N9IRL7_9GLOM</name>
<dbReference type="OrthoDB" id="2444801at2759"/>
<reference evidence="2" key="1">
    <citation type="submission" date="2021-06" db="EMBL/GenBank/DDBJ databases">
        <authorList>
            <person name="Kallberg Y."/>
            <person name="Tangrot J."/>
            <person name="Rosling A."/>
        </authorList>
    </citation>
    <scope>NUCLEOTIDE SEQUENCE</scope>
    <source>
        <strain evidence="2">CL551</strain>
    </source>
</reference>
<feature type="non-terminal residue" evidence="2">
    <location>
        <position position="1"/>
    </location>
</feature>